<name>X1M2F4_9ZZZZ</name>
<protein>
    <submittedName>
        <fullName evidence="1">Uncharacterized protein</fullName>
    </submittedName>
</protein>
<accession>X1M2F4</accession>
<dbReference type="AlphaFoldDB" id="X1M2F4"/>
<reference evidence="1" key="1">
    <citation type="journal article" date="2014" name="Front. Microbiol.">
        <title>High frequency of phylogenetically diverse reductive dehalogenase-homologous genes in deep subseafloor sedimentary metagenomes.</title>
        <authorList>
            <person name="Kawai M."/>
            <person name="Futagami T."/>
            <person name="Toyoda A."/>
            <person name="Takaki Y."/>
            <person name="Nishi S."/>
            <person name="Hori S."/>
            <person name="Arai W."/>
            <person name="Tsubouchi T."/>
            <person name="Morono Y."/>
            <person name="Uchiyama I."/>
            <person name="Ito T."/>
            <person name="Fujiyama A."/>
            <person name="Inagaki F."/>
            <person name="Takami H."/>
        </authorList>
    </citation>
    <scope>NUCLEOTIDE SEQUENCE</scope>
    <source>
        <strain evidence="1">Expedition CK06-06</strain>
    </source>
</reference>
<sequence>MLEETLRRALRFVFGSGTDISHANPLPVTSTAQAIDSGTATGGTNNTLTDTAKDWEVNMHEDAILEVAIGGIEYHRTITVNDDDTLTFNALPGGVTVSPGDAYTIRRVVNPLSPLARAEMHNVAIAGGVAPILAADIAPLNTPCLFRVAVGFDTAGVFSATITRAGNTQVQQLNHGVVLTANCLFMFDVLVHSGDTINYRYSVAAQLQTLRLQEIVAATQ</sequence>
<dbReference type="EMBL" id="BARV01018952">
    <property type="protein sequence ID" value="GAI25508.1"/>
    <property type="molecule type" value="Genomic_DNA"/>
</dbReference>
<evidence type="ECO:0000313" key="1">
    <source>
        <dbReference type="EMBL" id="GAI25508.1"/>
    </source>
</evidence>
<organism evidence="1">
    <name type="scientific">marine sediment metagenome</name>
    <dbReference type="NCBI Taxonomy" id="412755"/>
    <lineage>
        <taxon>unclassified sequences</taxon>
        <taxon>metagenomes</taxon>
        <taxon>ecological metagenomes</taxon>
    </lineage>
</organism>
<proteinExistence type="predicted"/>
<comment type="caution">
    <text evidence="1">The sequence shown here is derived from an EMBL/GenBank/DDBJ whole genome shotgun (WGS) entry which is preliminary data.</text>
</comment>
<gene>
    <name evidence="1" type="ORF">S06H3_31949</name>
</gene>